<comment type="catalytic activity">
    <reaction evidence="7">
        <text>propanoyl-CoA + hydrogencarbonate + ATP = (S)-methylmalonyl-CoA + ADP + phosphate + H(+)</text>
        <dbReference type="Rhea" id="RHEA:23720"/>
        <dbReference type="ChEBI" id="CHEBI:15378"/>
        <dbReference type="ChEBI" id="CHEBI:17544"/>
        <dbReference type="ChEBI" id="CHEBI:30616"/>
        <dbReference type="ChEBI" id="CHEBI:43474"/>
        <dbReference type="ChEBI" id="CHEBI:57327"/>
        <dbReference type="ChEBI" id="CHEBI:57392"/>
        <dbReference type="ChEBI" id="CHEBI:456216"/>
        <dbReference type="EC" id="6.4.1.3"/>
    </reaction>
    <physiologicalReaction direction="left-to-right" evidence="7">
        <dbReference type="Rhea" id="RHEA:23721"/>
    </physiologicalReaction>
</comment>
<accession>A0A8D0HPC8</accession>
<proteinExistence type="predicted"/>
<evidence type="ECO:0000256" key="2">
    <source>
        <dbReference type="ARBA" id="ARBA00013050"/>
    </source>
</evidence>
<dbReference type="InterPro" id="IPR029045">
    <property type="entry name" value="ClpP/crotonase-like_dom_sf"/>
</dbReference>
<evidence type="ECO:0000256" key="5">
    <source>
        <dbReference type="ARBA" id="ARBA00042797"/>
    </source>
</evidence>
<evidence type="ECO:0000256" key="3">
    <source>
        <dbReference type="ARBA" id="ARBA00038567"/>
    </source>
</evidence>
<evidence type="ECO:0000259" key="9">
    <source>
        <dbReference type="PROSITE" id="PS50989"/>
    </source>
</evidence>
<comment type="catalytic activity">
    <reaction evidence="6">
        <text>butanoyl-CoA + hydrogencarbonate + ATP = (2S)-ethylmalonyl-CoA + ADP + phosphate + H(+)</text>
        <dbReference type="Rhea" id="RHEA:59520"/>
        <dbReference type="ChEBI" id="CHEBI:15378"/>
        <dbReference type="ChEBI" id="CHEBI:17544"/>
        <dbReference type="ChEBI" id="CHEBI:30616"/>
        <dbReference type="ChEBI" id="CHEBI:43474"/>
        <dbReference type="ChEBI" id="CHEBI:57371"/>
        <dbReference type="ChEBI" id="CHEBI:60909"/>
        <dbReference type="ChEBI" id="CHEBI:456216"/>
    </reaction>
    <physiologicalReaction direction="left-to-right" evidence="6">
        <dbReference type="Rhea" id="RHEA:59521"/>
    </physiologicalReaction>
</comment>
<evidence type="ECO:0000256" key="1">
    <source>
        <dbReference type="ARBA" id="ARBA00005060"/>
    </source>
</evidence>
<dbReference type="PANTHER" id="PTHR43842:SF2">
    <property type="entry name" value="PROPIONYL-COA CARBOXYLASE BETA CHAIN, MITOCHONDRIAL"/>
    <property type="match status" value="1"/>
</dbReference>
<dbReference type="SUPFAM" id="SSF52096">
    <property type="entry name" value="ClpP/crotonase"/>
    <property type="match status" value="2"/>
</dbReference>
<dbReference type="GeneTree" id="ENSGT00940000157741"/>
<dbReference type="EC" id="6.4.1.3" evidence="2"/>
<dbReference type="InterPro" id="IPR034733">
    <property type="entry name" value="AcCoA_carboxyl_beta"/>
</dbReference>
<evidence type="ECO:0000256" key="6">
    <source>
        <dbReference type="ARBA" id="ARBA00048208"/>
    </source>
</evidence>
<name>A0A8D0HPC8_SPHPU</name>
<reference evidence="10" key="2">
    <citation type="submission" date="2025-09" db="UniProtKB">
        <authorList>
            <consortium name="Ensembl"/>
        </authorList>
    </citation>
    <scope>IDENTIFICATION</scope>
</reference>
<evidence type="ECO:0000313" key="10">
    <source>
        <dbReference type="Ensembl" id="ENSSPUP00000022062.1"/>
    </source>
</evidence>
<dbReference type="InterPro" id="IPR011763">
    <property type="entry name" value="COA_CT_C"/>
</dbReference>
<dbReference type="InterPro" id="IPR011762">
    <property type="entry name" value="COA_CT_N"/>
</dbReference>
<dbReference type="PROSITE" id="PS50989">
    <property type="entry name" value="COA_CT_CTER"/>
    <property type="match status" value="2"/>
</dbReference>
<evidence type="ECO:0000259" key="8">
    <source>
        <dbReference type="PROSITE" id="PS50980"/>
    </source>
</evidence>
<comment type="pathway">
    <text evidence="1">Metabolic intermediate metabolism; propanoyl-CoA degradation; succinyl-CoA from propanoyl-CoA: step 1/3.</text>
</comment>
<dbReference type="FunFam" id="3.90.226.10:FF:000016">
    <property type="entry name" value="Propionyl-CoA carboxylase, beta subunit"/>
    <property type="match status" value="1"/>
</dbReference>
<protein>
    <recommendedName>
        <fullName evidence="4">Propionyl-CoA carboxylase beta chain, mitochondrial</fullName>
        <ecNumber evidence="2">6.4.1.3</ecNumber>
    </recommendedName>
    <alternativeName>
        <fullName evidence="5">Propanoyl-CoA:carbon dioxide ligase subunit beta</fullName>
    </alternativeName>
</protein>
<feature type="domain" description="CoA carboxyltransferase N-terminal" evidence="8">
    <location>
        <begin position="25"/>
        <end position="283"/>
    </location>
</feature>
<dbReference type="InterPro" id="IPR051047">
    <property type="entry name" value="AccD/PCCB"/>
</dbReference>
<dbReference type="PROSITE" id="PS50980">
    <property type="entry name" value="COA_CT_NTER"/>
    <property type="match status" value="1"/>
</dbReference>
<feature type="domain" description="CoA carboxyltransferase C-terminal" evidence="9">
    <location>
        <begin position="287"/>
        <end position="354"/>
    </location>
</feature>
<dbReference type="Pfam" id="PF01039">
    <property type="entry name" value="Carboxyl_trans"/>
    <property type="match status" value="1"/>
</dbReference>
<dbReference type="GO" id="GO:0004658">
    <property type="term" value="F:propionyl-CoA carboxylase activity"/>
    <property type="evidence" value="ECO:0007669"/>
    <property type="project" value="UniProtKB-EC"/>
</dbReference>
<sequence length="494" mass="54132">MAPLRLLARLAGVLRFGRSYNSWAKLTVPERIEEKRRAALLGGGQARIEAQHRRGKLTARERILLLLDPDSFVEFDMFVEHRCADFGMEADHNKYPGDSVVTGQGRINGRLAYVFSQDFTVFGGSLSGAHAQKICKIMDQALMVGAPVIGLNDSGGARIQEGVESLAGYADIFLRNVLCSGVVPQVSLIMGPCAGGAVYSPALTDFTFMVKDTSYLFITGPDVVKSVTNEDVTQEQLGGAKTHTAVSGVAHRAFENDVDALLNLREFFNYLPLSNKDSSPVCECHDPSNRLVLELDTIVPMESTKAYDMVDIIHSIVDEREFFEIMPSYARNIVVGFARLNGRTVGIVGNQPKVESGTSQEYGGIIRHGAKLLFAFAEATVPKITIITRKAYGGAYDVMSSKHLRGDVNYAWPTAEVAVMGAKGAVQIIFRGKEKHKEAEYVEKFANPFPAATKGFVDDIIQPSTTRLRLCRDLEVLASKAQSNPWKKHANIPL</sequence>
<feature type="domain" description="CoA carboxyltransferase C-terminal" evidence="9">
    <location>
        <begin position="357"/>
        <end position="488"/>
    </location>
</feature>
<evidence type="ECO:0000256" key="7">
    <source>
        <dbReference type="ARBA" id="ARBA00049495"/>
    </source>
</evidence>
<evidence type="ECO:0000256" key="4">
    <source>
        <dbReference type="ARBA" id="ARBA00041138"/>
    </source>
</evidence>
<reference evidence="10" key="1">
    <citation type="submission" date="2025-08" db="UniProtKB">
        <authorList>
            <consortium name="Ensembl"/>
        </authorList>
    </citation>
    <scope>IDENTIFICATION</scope>
</reference>
<dbReference type="Proteomes" id="UP000694392">
    <property type="component" value="Unplaced"/>
</dbReference>
<dbReference type="Ensembl" id="ENSSPUT00000023509.1">
    <property type="protein sequence ID" value="ENSSPUP00000022062.1"/>
    <property type="gene ID" value="ENSSPUG00000016927.1"/>
</dbReference>
<keyword evidence="11" id="KW-1185">Reference proteome</keyword>
<gene>
    <name evidence="10" type="primary">PCCB</name>
</gene>
<comment type="subunit">
    <text evidence="3">The holoenzyme is a dodecamer composed of 6 PCCA/alpha subunits and 6 PCCB/beta subunits.</text>
</comment>
<dbReference type="AlphaFoldDB" id="A0A8D0HPC8"/>
<dbReference type="Gene3D" id="3.90.226.10">
    <property type="entry name" value="2-enoyl-CoA Hydratase, Chain A, domain 1"/>
    <property type="match status" value="3"/>
</dbReference>
<dbReference type="PANTHER" id="PTHR43842">
    <property type="entry name" value="PROPIONYL-COA CARBOXYLASE BETA CHAIN"/>
    <property type="match status" value="1"/>
</dbReference>
<dbReference type="GO" id="GO:0005739">
    <property type="term" value="C:mitochondrion"/>
    <property type="evidence" value="ECO:0007669"/>
    <property type="project" value="TreeGrafter"/>
</dbReference>
<evidence type="ECO:0000313" key="11">
    <source>
        <dbReference type="Proteomes" id="UP000694392"/>
    </source>
</evidence>
<organism evidence="10 11">
    <name type="scientific">Sphenodon punctatus</name>
    <name type="common">Tuatara</name>
    <name type="synonym">Hatteria punctata</name>
    <dbReference type="NCBI Taxonomy" id="8508"/>
    <lineage>
        <taxon>Eukaryota</taxon>
        <taxon>Metazoa</taxon>
        <taxon>Chordata</taxon>
        <taxon>Craniata</taxon>
        <taxon>Vertebrata</taxon>
        <taxon>Euteleostomi</taxon>
        <taxon>Lepidosauria</taxon>
        <taxon>Sphenodontia</taxon>
        <taxon>Sphenodontidae</taxon>
        <taxon>Sphenodon</taxon>
    </lineage>
</organism>